<keyword evidence="1" id="KW-0614">Plasmid</keyword>
<dbReference type="Proteomes" id="UP000188184">
    <property type="component" value="Plasmid unnamed1"/>
</dbReference>
<gene>
    <name evidence="1" type="ORF">B0X71_18770</name>
</gene>
<sequence>MKTATENLLKNFPNLKPYVEKEDIHPEELAVSSHEQTIIELARFFEYEEPFELKKLFSDLDPSWIPLALEELQTYFFEDTYLAKTPKPLIIKDPADLLSQKGFAENLSGRGLNMDVKKLHVYWKRGKLPKETIMINGKPYWLKTIVQDFTMDK</sequence>
<geneLocation type="plasmid" evidence="1 2">
    <name>unnamed1</name>
</geneLocation>
<accession>A0A1Q2L467</accession>
<dbReference type="OrthoDB" id="2871500at2"/>
<reference evidence="1 2" key="1">
    <citation type="submission" date="2017-02" db="EMBL/GenBank/DDBJ databases">
        <title>The complete genomic sequence of a novel cold adapted crude oil-degrading bacterium Planococcus qaidamina Y42.</title>
        <authorList>
            <person name="Yang R."/>
        </authorList>
    </citation>
    <scope>NUCLEOTIDE SEQUENCE [LARGE SCALE GENOMIC DNA]</scope>
    <source>
        <strain evidence="1 2">Y42</strain>
        <plasmid evidence="1 2">unnamed1</plasmid>
    </source>
</reference>
<evidence type="ECO:0000313" key="2">
    <source>
        <dbReference type="Proteomes" id="UP000188184"/>
    </source>
</evidence>
<organism evidence="1 2">
    <name type="scientific">Planococcus lenghuensis</name>
    <dbReference type="NCBI Taxonomy" id="2213202"/>
    <lineage>
        <taxon>Bacteria</taxon>
        <taxon>Bacillati</taxon>
        <taxon>Bacillota</taxon>
        <taxon>Bacilli</taxon>
        <taxon>Bacillales</taxon>
        <taxon>Caryophanaceae</taxon>
        <taxon>Planococcus</taxon>
    </lineage>
</organism>
<dbReference type="RefSeq" id="WP_077591091.1">
    <property type="nucleotide sequence ID" value="NZ_CP019641.1"/>
</dbReference>
<keyword evidence="2" id="KW-1185">Reference proteome</keyword>
<protein>
    <submittedName>
        <fullName evidence="1">Uncharacterized protein</fullName>
    </submittedName>
</protein>
<proteinExistence type="predicted"/>
<dbReference type="EMBL" id="CP019641">
    <property type="protein sequence ID" value="AQQ55229.1"/>
    <property type="molecule type" value="Genomic_DNA"/>
</dbReference>
<dbReference type="KEGG" id="pmar:B0X71_18770"/>
<evidence type="ECO:0000313" key="1">
    <source>
        <dbReference type="EMBL" id="AQQ55229.1"/>
    </source>
</evidence>
<dbReference type="AlphaFoldDB" id="A0A1Q2L467"/>
<name>A0A1Q2L467_9BACL</name>